<gene>
    <name evidence="6" type="ORF">JF539_09135</name>
</gene>
<dbReference type="SUPFAM" id="SSF46785">
    <property type="entry name" value="Winged helix' DNA-binding domain"/>
    <property type="match status" value="1"/>
</dbReference>
<comment type="caution">
    <text evidence="6">The sequence shown here is derived from an EMBL/GenBank/DDBJ whole genome shotgun (WGS) entry which is preliminary data.</text>
</comment>
<reference evidence="6" key="1">
    <citation type="submission" date="2020-12" db="EMBL/GenBank/DDBJ databases">
        <title>Oil enriched cultivation method for isolating marine PHA-producing bacteria.</title>
        <authorList>
            <person name="Zheng W."/>
            <person name="Yu S."/>
            <person name="Huang Y."/>
        </authorList>
    </citation>
    <scope>NUCLEOTIDE SEQUENCE</scope>
    <source>
        <strain evidence="6">SY-2-12</strain>
    </source>
</reference>
<dbReference type="InterPro" id="IPR036388">
    <property type="entry name" value="WH-like_DNA-bd_sf"/>
</dbReference>
<comment type="similarity">
    <text evidence="1">Belongs to the LysR transcriptional regulatory family.</text>
</comment>
<name>A0A939J4A4_9HYPH</name>
<dbReference type="SUPFAM" id="SSF53850">
    <property type="entry name" value="Periplasmic binding protein-like II"/>
    <property type="match status" value="1"/>
</dbReference>
<evidence type="ECO:0000256" key="1">
    <source>
        <dbReference type="ARBA" id="ARBA00009437"/>
    </source>
</evidence>
<evidence type="ECO:0000313" key="7">
    <source>
        <dbReference type="Proteomes" id="UP000664096"/>
    </source>
</evidence>
<dbReference type="Gene3D" id="1.10.10.10">
    <property type="entry name" value="Winged helix-like DNA-binding domain superfamily/Winged helix DNA-binding domain"/>
    <property type="match status" value="1"/>
</dbReference>
<dbReference type="CDD" id="cd08412">
    <property type="entry name" value="PBP2_PAO1_like"/>
    <property type="match status" value="1"/>
</dbReference>
<proteinExistence type="inferred from homology"/>
<keyword evidence="3" id="KW-0238">DNA-binding</keyword>
<evidence type="ECO:0000259" key="5">
    <source>
        <dbReference type="PROSITE" id="PS50931"/>
    </source>
</evidence>
<dbReference type="RefSeq" id="WP_207139979.1">
    <property type="nucleotide sequence ID" value="NZ_JAEKJZ010000001.1"/>
</dbReference>
<dbReference type="InterPro" id="IPR005119">
    <property type="entry name" value="LysR_subst-bd"/>
</dbReference>
<evidence type="ECO:0000256" key="4">
    <source>
        <dbReference type="ARBA" id="ARBA00023163"/>
    </source>
</evidence>
<dbReference type="Pfam" id="PF03466">
    <property type="entry name" value="LysR_substrate"/>
    <property type="match status" value="1"/>
</dbReference>
<dbReference type="PROSITE" id="PS50931">
    <property type="entry name" value="HTH_LYSR"/>
    <property type="match status" value="1"/>
</dbReference>
<feature type="domain" description="HTH lysR-type" evidence="5">
    <location>
        <begin position="3"/>
        <end position="61"/>
    </location>
</feature>
<evidence type="ECO:0000256" key="3">
    <source>
        <dbReference type="ARBA" id="ARBA00023125"/>
    </source>
</evidence>
<evidence type="ECO:0000313" key="6">
    <source>
        <dbReference type="EMBL" id="MBN9670499.1"/>
    </source>
</evidence>
<dbReference type="PANTHER" id="PTHR30346">
    <property type="entry name" value="TRANSCRIPTIONAL DUAL REGULATOR HCAR-RELATED"/>
    <property type="match status" value="1"/>
</dbReference>
<dbReference type="GO" id="GO:0003700">
    <property type="term" value="F:DNA-binding transcription factor activity"/>
    <property type="evidence" value="ECO:0007669"/>
    <property type="project" value="InterPro"/>
</dbReference>
<dbReference type="GO" id="GO:0003677">
    <property type="term" value="F:DNA binding"/>
    <property type="evidence" value="ECO:0007669"/>
    <property type="project" value="UniProtKB-KW"/>
</dbReference>
<keyword evidence="4" id="KW-0804">Transcription</keyword>
<dbReference type="AlphaFoldDB" id="A0A939J4A4"/>
<dbReference type="PRINTS" id="PR00039">
    <property type="entry name" value="HTHLYSR"/>
</dbReference>
<dbReference type="EMBL" id="JAEKJZ010000001">
    <property type="protein sequence ID" value="MBN9670499.1"/>
    <property type="molecule type" value="Genomic_DNA"/>
</dbReference>
<sequence length="307" mass="33702">MRFTLKQLEYFVAAGETGSIARASERIHVSQPSISTAIAQLEKELNVQLFLRHHAQGLSLTPSGRTLFQEAKRLLEQAGGLYAAASQMHEEVHGNLNLGCLTTLAPMILPELTLSFTSAFPKASVSPLIDHQERLLASLRRAEVDIAVTYDLRLSEDVTFQPLVELPVHALVGENHPLARESRTTLKELAALPLVFLDLPHSRDYFLSLFDMDGLTPNIAYRLTQPDVIRTMVANGFGYTLVNTAPRSNVALDGRTLTRVAIDGSHRPMTLGLATLTALRQTKLLEAFVSHAKSIISQGYIPGMMAP</sequence>
<keyword evidence="2" id="KW-0805">Transcription regulation</keyword>
<dbReference type="InterPro" id="IPR036390">
    <property type="entry name" value="WH_DNA-bd_sf"/>
</dbReference>
<dbReference type="Gene3D" id="3.40.190.10">
    <property type="entry name" value="Periplasmic binding protein-like II"/>
    <property type="match status" value="2"/>
</dbReference>
<dbReference type="Proteomes" id="UP000664096">
    <property type="component" value="Unassembled WGS sequence"/>
</dbReference>
<accession>A0A939J4A4</accession>
<dbReference type="Pfam" id="PF00126">
    <property type="entry name" value="HTH_1"/>
    <property type="match status" value="1"/>
</dbReference>
<organism evidence="6 7">
    <name type="scientific">Roseibium aggregatum</name>
    <dbReference type="NCBI Taxonomy" id="187304"/>
    <lineage>
        <taxon>Bacteria</taxon>
        <taxon>Pseudomonadati</taxon>
        <taxon>Pseudomonadota</taxon>
        <taxon>Alphaproteobacteria</taxon>
        <taxon>Hyphomicrobiales</taxon>
        <taxon>Stappiaceae</taxon>
        <taxon>Roseibium</taxon>
    </lineage>
</organism>
<dbReference type="GO" id="GO:0032993">
    <property type="term" value="C:protein-DNA complex"/>
    <property type="evidence" value="ECO:0007669"/>
    <property type="project" value="TreeGrafter"/>
</dbReference>
<evidence type="ECO:0000256" key="2">
    <source>
        <dbReference type="ARBA" id="ARBA00023015"/>
    </source>
</evidence>
<dbReference type="InterPro" id="IPR000847">
    <property type="entry name" value="LysR_HTH_N"/>
</dbReference>
<dbReference type="PANTHER" id="PTHR30346:SF0">
    <property type="entry name" value="HCA OPERON TRANSCRIPTIONAL ACTIVATOR HCAR"/>
    <property type="match status" value="1"/>
</dbReference>
<dbReference type="FunFam" id="1.10.10.10:FF:000001">
    <property type="entry name" value="LysR family transcriptional regulator"/>
    <property type="match status" value="1"/>
</dbReference>
<protein>
    <submittedName>
        <fullName evidence="6">LysR family transcriptional regulator</fullName>
    </submittedName>
</protein>